<feature type="region of interest" description="Disordered" evidence="1">
    <location>
        <begin position="65"/>
        <end position="105"/>
    </location>
</feature>
<feature type="compositionally biased region" description="Polar residues" evidence="1">
    <location>
        <begin position="70"/>
        <end position="82"/>
    </location>
</feature>
<protein>
    <submittedName>
        <fullName evidence="2">Uncharacterized protein</fullName>
    </submittedName>
</protein>
<dbReference type="EMBL" id="PQIB02000001">
    <property type="protein sequence ID" value="RLN39561.1"/>
    <property type="molecule type" value="Genomic_DNA"/>
</dbReference>
<name>A0A3L6TJ92_PANMI</name>
<evidence type="ECO:0000256" key="1">
    <source>
        <dbReference type="SAM" id="MobiDB-lite"/>
    </source>
</evidence>
<keyword evidence="3" id="KW-1185">Reference proteome</keyword>
<reference evidence="3" key="1">
    <citation type="journal article" date="2019" name="Nat. Commun.">
        <title>The genome of broomcorn millet.</title>
        <authorList>
            <person name="Zou C."/>
            <person name="Miki D."/>
            <person name="Li D."/>
            <person name="Tang Q."/>
            <person name="Xiao L."/>
            <person name="Rajput S."/>
            <person name="Deng P."/>
            <person name="Jia W."/>
            <person name="Huang R."/>
            <person name="Zhang M."/>
            <person name="Sun Y."/>
            <person name="Hu J."/>
            <person name="Fu X."/>
            <person name="Schnable P.S."/>
            <person name="Li F."/>
            <person name="Zhang H."/>
            <person name="Feng B."/>
            <person name="Zhu X."/>
            <person name="Liu R."/>
            <person name="Schnable J.C."/>
            <person name="Zhu J.-K."/>
            <person name="Zhang H."/>
        </authorList>
    </citation>
    <scope>NUCLEOTIDE SEQUENCE [LARGE SCALE GENOMIC DNA]</scope>
</reference>
<organism evidence="2 3">
    <name type="scientific">Panicum miliaceum</name>
    <name type="common">Proso millet</name>
    <name type="synonym">Broomcorn millet</name>
    <dbReference type="NCBI Taxonomy" id="4540"/>
    <lineage>
        <taxon>Eukaryota</taxon>
        <taxon>Viridiplantae</taxon>
        <taxon>Streptophyta</taxon>
        <taxon>Embryophyta</taxon>
        <taxon>Tracheophyta</taxon>
        <taxon>Spermatophyta</taxon>
        <taxon>Magnoliopsida</taxon>
        <taxon>Liliopsida</taxon>
        <taxon>Poales</taxon>
        <taxon>Poaceae</taxon>
        <taxon>PACMAD clade</taxon>
        <taxon>Panicoideae</taxon>
        <taxon>Panicodae</taxon>
        <taxon>Paniceae</taxon>
        <taxon>Panicinae</taxon>
        <taxon>Panicum</taxon>
        <taxon>Panicum sect. Panicum</taxon>
    </lineage>
</organism>
<evidence type="ECO:0000313" key="2">
    <source>
        <dbReference type="EMBL" id="RLN39561.1"/>
    </source>
</evidence>
<sequence length="164" mass="16671">MAGHWAVDVAVCCACTRGATHRSGTGGLGCAQSPAAVACRVQREGRRLRAGAHAAGCARERAAPGCGAQHQPQLDQPASQRAGSLARGPSASVSRPQQLRRGVQAGQQVAHGPCARSKQLKHSGARAVALVGAGGNAAASVLNAKDEEWWAPIHYAAGTGTELK</sequence>
<comment type="caution">
    <text evidence="2">The sequence shown here is derived from an EMBL/GenBank/DDBJ whole genome shotgun (WGS) entry which is preliminary data.</text>
</comment>
<dbReference type="AlphaFoldDB" id="A0A3L6TJ92"/>
<evidence type="ECO:0000313" key="3">
    <source>
        <dbReference type="Proteomes" id="UP000275267"/>
    </source>
</evidence>
<dbReference type="Proteomes" id="UP000275267">
    <property type="component" value="Unassembled WGS sequence"/>
</dbReference>
<proteinExistence type="predicted"/>
<gene>
    <name evidence="2" type="ORF">C2845_PM01G27680</name>
</gene>
<accession>A0A3L6TJ92</accession>